<protein>
    <submittedName>
        <fullName evidence="1">Uncharacterized protein</fullName>
    </submittedName>
</protein>
<dbReference type="Proteomes" id="UP000473531">
    <property type="component" value="Unassembled WGS sequence"/>
</dbReference>
<sequence>MGLAARLAQAKKAKRSFLDAISLRGQPAEYPLLAGYSDFLVIPAEAIDDFVHYCGVFAALNIFAEVAVPTALALAADSVKTELCANSHFHDENPARTDPHGLCGVELWNAADKARHAGLLDGSLDHLCANFPADWLYIHPVKLSRYT</sequence>
<comment type="caution">
    <text evidence="1">The sequence shown here is derived from an EMBL/GenBank/DDBJ whole genome shotgun (WGS) entry which is preliminary data.</text>
</comment>
<proteinExistence type="predicted"/>
<dbReference type="EMBL" id="WTYU01000002">
    <property type="protein sequence ID" value="MXP15383.1"/>
    <property type="molecule type" value="Genomic_DNA"/>
</dbReference>
<organism evidence="1 2">
    <name type="scientific">Allopontixanthobacter confluentis</name>
    <dbReference type="NCBI Taxonomy" id="1849021"/>
    <lineage>
        <taxon>Bacteria</taxon>
        <taxon>Pseudomonadati</taxon>
        <taxon>Pseudomonadota</taxon>
        <taxon>Alphaproteobacteria</taxon>
        <taxon>Sphingomonadales</taxon>
        <taxon>Erythrobacteraceae</taxon>
        <taxon>Allopontixanthobacter</taxon>
    </lineage>
</organism>
<name>A0A6L7GH32_9SPHN</name>
<dbReference type="AlphaFoldDB" id="A0A6L7GH32"/>
<dbReference type="RefSeq" id="WP_160601912.1">
    <property type="nucleotide sequence ID" value="NZ_WTYU01000002.1"/>
</dbReference>
<dbReference type="OrthoDB" id="1048589at2"/>
<evidence type="ECO:0000313" key="2">
    <source>
        <dbReference type="Proteomes" id="UP000473531"/>
    </source>
</evidence>
<gene>
    <name evidence="1" type="ORF">GRI44_11545</name>
</gene>
<accession>A0A6L7GH32</accession>
<evidence type="ECO:0000313" key="1">
    <source>
        <dbReference type="EMBL" id="MXP15383.1"/>
    </source>
</evidence>
<reference evidence="1 2" key="1">
    <citation type="submission" date="2019-12" db="EMBL/GenBank/DDBJ databases">
        <title>Genomic-based taxomic classification of the family Erythrobacteraceae.</title>
        <authorList>
            <person name="Xu L."/>
        </authorList>
    </citation>
    <scope>NUCLEOTIDE SEQUENCE [LARGE SCALE GENOMIC DNA]</scope>
    <source>
        <strain evidence="1 2">KCTC 52259</strain>
    </source>
</reference>
<keyword evidence="2" id="KW-1185">Reference proteome</keyword>